<sequence>MYLSEIPREILMVMAGIFGLLVTASLVNLLLVRLKPDSDFRELTLRIKSWWIMATLFTLAIVISRNISIAFFAFLSFLALKEYFTLIPTQRAHRHVLFWAYLSIPVQFFWIYVGWYGMFIIFIPVYMFLLIPFVMILIGENKGFLRTVGTVHWGMMMMVFGLSHIAYLLALPGESHQAGGAGLILYLVILTQCNDVAQYIWGKSFGRHQVVPKVSPNKTVEGLLGGALSTVALAFLLAPLLTPLDTWHTLTSGLLIGLGGFIGDVNISALKRDLGVKDSGSMIPGHGGILDRVDSLTYTAPLFFHFIHYYYY</sequence>
<evidence type="ECO:0000256" key="5">
    <source>
        <dbReference type="ARBA" id="ARBA00010185"/>
    </source>
</evidence>
<feature type="transmembrane region" description="Helical" evidence="12">
    <location>
        <begin position="222"/>
        <end position="241"/>
    </location>
</feature>
<dbReference type="EMBL" id="BMEX01000002">
    <property type="protein sequence ID" value="GGA37117.1"/>
    <property type="molecule type" value="Genomic_DNA"/>
</dbReference>
<organism evidence="13 14">
    <name type="scientific">Kroppenstedtia guangzhouensis</name>
    <dbReference type="NCBI Taxonomy" id="1274356"/>
    <lineage>
        <taxon>Bacteria</taxon>
        <taxon>Bacillati</taxon>
        <taxon>Bacillota</taxon>
        <taxon>Bacilli</taxon>
        <taxon>Bacillales</taxon>
        <taxon>Thermoactinomycetaceae</taxon>
        <taxon>Kroppenstedtia</taxon>
    </lineage>
</organism>
<feature type="transmembrane region" description="Helical" evidence="12">
    <location>
        <begin position="119"/>
        <end position="139"/>
    </location>
</feature>
<comment type="subcellular location">
    <subcellularLocation>
        <location evidence="2">Membrane</location>
        <topology evidence="2">Multi-pass membrane protein</topology>
    </subcellularLocation>
</comment>
<comment type="pathway">
    <text evidence="4">Lipid metabolism.</text>
</comment>
<comment type="caution">
    <text evidence="13">The sequence shown here is derived from an EMBL/GenBank/DDBJ whole genome shotgun (WGS) entry which is preliminary data.</text>
</comment>
<protein>
    <recommendedName>
        <fullName evidence="6 11">Phosphatidate cytidylyltransferase</fullName>
        <ecNumber evidence="6 11">2.7.7.41</ecNumber>
    </recommendedName>
</protein>
<feature type="transmembrane region" description="Helical" evidence="12">
    <location>
        <begin position="12"/>
        <end position="31"/>
    </location>
</feature>
<dbReference type="InterPro" id="IPR000374">
    <property type="entry name" value="PC_trans"/>
</dbReference>
<evidence type="ECO:0000256" key="9">
    <source>
        <dbReference type="ARBA" id="ARBA00022989"/>
    </source>
</evidence>
<keyword evidence="9 12" id="KW-1133">Transmembrane helix</keyword>
<evidence type="ECO:0000313" key="13">
    <source>
        <dbReference type="EMBL" id="GGA37117.1"/>
    </source>
</evidence>
<feature type="transmembrane region" description="Helical" evidence="12">
    <location>
        <begin position="151"/>
        <end position="171"/>
    </location>
</feature>
<evidence type="ECO:0000256" key="2">
    <source>
        <dbReference type="ARBA" id="ARBA00004141"/>
    </source>
</evidence>
<evidence type="ECO:0000256" key="12">
    <source>
        <dbReference type="SAM" id="Phobius"/>
    </source>
</evidence>
<evidence type="ECO:0000256" key="10">
    <source>
        <dbReference type="ARBA" id="ARBA00023136"/>
    </source>
</evidence>
<dbReference type="PROSITE" id="PS01315">
    <property type="entry name" value="CDS"/>
    <property type="match status" value="1"/>
</dbReference>
<keyword evidence="8 11" id="KW-0812">Transmembrane</keyword>
<keyword evidence="11 13" id="KW-0548">Nucleotidyltransferase</keyword>
<feature type="transmembrane region" description="Helical" evidence="12">
    <location>
        <begin position="96"/>
        <end position="113"/>
    </location>
</feature>
<evidence type="ECO:0000256" key="6">
    <source>
        <dbReference type="ARBA" id="ARBA00012487"/>
    </source>
</evidence>
<evidence type="ECO:0000313" key="14">
    <source>
        <dbReference type="Proteomes" id="UP000617979"/>
    </source>
</evidence>
<keyword evidence="10 12" id="KW-0472">Membrane</keyword>
<feature type="transmembrane region" description="Helical" evidence="12">
    <location>
        <begin position="183"/>
        <end position="201"/>
    </location>
</feature>
<dbReference type="Proteomes" id="UP000617979">
    <property type="component" value="Unassembled WGS sequence"/>
</dbReference>
<evidence type="ECO:0000256" key="4">
    <source>
        <dbReference type="ARBA" id="ARBA00005189"/>
    </source>
</evidence>
<dbReference type="EC" id="2.7.7.41" evidence="6 11"/>
<dbReference type="RefSeq" id="WP_188430034.1">
    <property type="nucleotide sequence ID" value="NZ_BMEX01000002.1"/>
</dbReference>
<dbReference type="PANTHER" id="PTHR43535">
    <property type="entry name" value="PHOSPHATIDATE CYTIDYLYLTRANSFERASE"/>
    <property type="match status" value="1"/>
</dbReference>
<keyword evidence="7 11" id="KW-0808">Transferase</keyword>
<name>A0ABQ1G4A5_9BACL</name>
<evidence type="ECO:0000256" key="11">
    <source>
        <dbReference type="RuleBase" id="RU003938"/>
    </source>
</evidence>
<proteinExistence type="inferred from homology"/>
<accession>A0ABQ1G4A5</accession>
<evidence type="ECO:0000256" key="7">
    <source>
        <dbReference type="ARBA" id="ARBA00022679"/>
    </source>
</evidence>
<dbReference type="GO" id="GO:0016779">
    <property type="term" value="F:nucleotidyltransferase activity"/>
    <property type="evidence" value="ECO:0007669"/>
    <property type="project" value="UniProtKB-KW"/>
</dbReference>
<dbReference type="PANTHER" id="PTHR43535:SF1">
    <property type="entry name" value="PHOSPHATIDATE CYTIDYLYLTRANSFERASE"/>
    <property type="match status" value="1"/>
</dbReference>
<feature type="transmembrane region" description="Helical" evidence="12">
    <location>
        <begin position="51"/>
        <end position="75"/>
    </location>
</feature>
<evidence type="ECO:0000256" key="8">
    <source>
        <dbReference type="ARBA" id="ARBA00022692"/>
    </source>
</evidence>
<comment type="similarity">
    <text evidence="5 11">Belongs to the CDS family.</text>
</comment>
<feature type="transmembrane region" description="Helical" evidence="12">
    <location>
        <begin position="247"/>
        <end position="267"/>
    </location>
</feature>
<evidence type="ECO:0000256" key="1">
    <source>
        <dbReference type="ARBA" id="ARBA00001698"/>
    </source>
</evidence>
<reference evidence="14" key="1">
    <citation type="journal article" date="2019" name="Int. J. Syst. Evol. Microbiol.">
        <title>The Global Catalogue of Microorganisms (GCM) 10K type strain sequencing project: providing services to taxonomists for standard genome sequencing and annotation.</title>
        <authorList>
            <consortium name="The Broad Institute Genomics Platform"/>
            <consortium name="The Broad Institute Genome Sequencing Center for Infectious Disease"/>
            <person name="Wu L."/>
            <person name="Ma J."/>
        </authorList>
    </citation>
    <scope>NUCLEOTIDE SEQUENCE [LARGE SCALE GENOMIC DNA]</scope>
    <source>
        <strain evidence="14">CGMCC 1.12404</strain>
    </source>
</reference>
<comment type="catalytic activity">
    <reaction evidence="1 11">
        <text>a 1,2-diacyl-sn-glycero-3-phosphate + CTP + H(+) = a CDP-1,2-diacyl-sn-glycerol + diphosphate</text>
        <dbReference type="Rhea" id="RHEA:16229"/>
        <dbReference type="ChEBI" id="CHEBI:15378"/>
        <dbReference type="ChEBI" id="CHEBI:33019"/>
        <dbReference type="ChEBI" id="CHEBI:37563"/>
        <dbReference type="ChEBI" id="CHEBI:58332"/>
        <dbReference type="ChEBI" id="CHEBI:58608"/>
        <dbReference type="EC" id="2.7.7.41"/>
    </reaction>
</comment>
<comment type="pathway">
    <text evidence="3 11">Phospholipid metabolism; CDP-diacylglycerol biosynthesis; CDP-diacylglycerol from sn-glycerol 3-phosphate: step 3/3.</text>
</comment>
<evidence type="ECO:0000256" key="3">
    <source>
        <dbReference type="ARBA" id="ARBA00005119"/>
    </source>
</evidence>
<keyword evidence="14" id="KW-1185">Reference proteome</keyword>
<gene>
    <name evidence="13" type="ORF">GCM10007416_07550</name>
</gene>
<dbReference type="Pfam" id="PF01148">
    <property type="entry name" value="CTP_transf_1"/>
    <property type="match status" value="1"/>
</dbReference>